<keyword evidence="3" id="KW-1185">Reference proteome</keyword>
<protein>
    <submittedName>
        <fullName evidence="2">SMI1 / KNR4 family protein</fullName>
    </submittedName>
</protein>
<dbReference type="Pfam" id="PF09346">
    <property type="entry name" value="SMI1_KNR4"/>
    <property type="match status" value="1"/>
</dbReference>
<dbReference type="Gene3D" id="3.40.1580.10">
    <property type="entry name" value="SMI1/KNR4-like"/>
    <property type="match status" value="1"/>
</dbReference>
<gene>
    <name evidence="2" type="ORF">Pla163_08430</name>
</gene>
<evidence type="ECO:0000313" key="2">
    <source>
        <dbReference type="EMBL" id="QDU83742.1"/>
    </source>
</evidence>
<proteinExistence type="predicted"/>
<feature type="domain" description="Knr4/Smi1-like" evidence="1">
    <location>
        <begin position="17"/>
        <end position="150"/>
    </location>
</feature>
<dbReference type="AlphaFoldDB" id="A0A518CWX9"/>
<sequence>MITPADFWGANYYKNPPLTEAALALAEERLGVTLPPEYVDLLRVQNGGYTARFAYPMSTQTSWADDHVPFDEMAGVVVDPDHGGVHNILLSQSMAEEWELPPNQVLLAGDGHWWITLDYRGSTVPAVAWLDVETGEDIEVAPTFRDFLKGLVPASQFEDMLDETAAEGISFKWLPERIEVTIEDGPDPRREVHCLTLEQRLEPGETGWTMSKIFLPANWGVLSHGFEGQDLCLVLTDGRTFKINRDNYGDLSMAVMECYSKGIAALENAWRVHAEV</sequence>
<evidence type="ECO:0000259" key="1">
    <source>
        <dbReference type="SMART" id="SM00860"/>
    </source>
</evidence>
<organism evidence="2 3">
    <name type="scientific">Rohdeia mirabilis</name>
    <dbReference type="NCBI Taxonomy" id="2528008"/>
    <lineage>
        <taxon>Bacteria</taxon>
        <taxon>Pseudomonadati</taxon>
        <taxon>Planctomycetota</taxon>
        <taxon>Planctomycetia</taxon>
        <taxon>Planctomycetia incertae sedis</taxon>
        <taxon>Rohdeia</taxon>
    </lineage>
</organism>
<dbReference type="InterPro" id="IPR037883">
    <property type="entry name" value="Knr4/Smi1-like_sf"/>
</dbReference>
<accession>A0A518CWX9</accession>
<dbReference type="InterPro" id="IPR018958">
    <property type="entry name" value="Knr4/Smi1-like_dom"/>
</dbReference>
<evidence type="ECO:0000313" key="3">
    <source>
        <dbReference type="Proteomes" id="UP000319342"/>
    </source>
</evidence>
<dbReference type="OrthoDB" id="8657476at2"/>
<dbReference type="RefSeq" id="WP_145183990.1">
    <property type="nucleotide sequence ID" value="NZ_CP036290.1"/>
</dbReference>
<dbReference type="EMBL" id="CP036290">
    <property type="protein sequence ID" value="QDU83742.1"/>
    <property type="molecule type" value="Genomic_DNA"/>
</dbReference>
<reference evidence="2 3" key="1">
    <citation type="submission" date="2019-02" db="EMBL/GenBank/DDBJ databases">
        <title>Deep-cultivation of Planctomycetes and their phenomic and genomic characterization uncovers novel biology.</title>
        <authorList>
            <person name="Wiegand S."/>
            <person name="Jogler M."/>
            <person name="Boedeker C."/>
            <person name="Pinto D."/>
            <person name="Vollmers J."/>
            <person name="Rivas-Marin E."/>
            <person name="Kohn T."/>
            <person name="Peeters S.H."/>
            <person name="Heuer A."/>
            <person name="Rast P."/>
            <person name="Oberbeckmann S."/>
            <person name="Bunk B."/>
            <person name="Jeske O."/>
            <person name="Meyerdierks A."/>
            <person name="Storesund J.E."/>
            <person name="Kallscheuer N."/>
            <person name="Luecker S."/>
            <person name="Lage O.M."/>
            <person name="Pohl T."/>
            <person name="Merkel B.J."/>
            <person name="Hornburger P."/>
            <person name="Mueller R.-W."/>
            <person name="Bruemmer F."/>
            <person name="Labrenz M."/>
            <person name="Spormann A.M."/>
            <person name="Op den Camp H."/>
            <person name="Overmann J."/>
            <person name="Amann R."/>
            <person name="Jetten M.S.M."/>
            <person name="Mascher T."/>
            <person name="Medema M.H."/>
            <person name="Devos D.P."/>
            <person name="Kaster A.-K."/>
            <person name="Ovreas L."/>
            <person name="Rohde M."/>
            <person name="Galperin M.Y."/>
            <person name="Jogler C."/>
        </authorList>
    </citation>
    <scope>NUCLEOTIDE SEQUENCE [LARGE SCALE GENOMIC DNA]</scope>
    <source>
        <strain evidence="2 3">Pla163</strain>
    </source>
</reference>
<dbReference type="Proteomes" id="UP000319342">
    <property type="component" value="Chromosome"/>
</dbReference>
<name>A0A518CWX9_9BACT</name>
<dbReference type="SUPFAM" id="SSF160631">
    <property type="entry name" value="SMI1/KNR4-like"/>
    <property type="match status" value="1"/>
</dbReference>
<dbReference type="SMART" id="SM00860">
    <property type="entry name" value="SMI1_KNR4"/>
    <property type="match status" value="1"/>
</dbReference>